<feature type="region of interest" description="Disordered" evidence="5">
    <location>
        <begin position="92"/>
        <end position="139"/>
    </location>
</feature>
<keyword evidence="7" id="KW-0378">Hydrolase</keyword>
<feature type="compositionally biased region" description="Polar residues" evidence="5">
    <location>
        <begin position="102"/>
        <end position="113"/>
    </location>
</feature>
<gene>
    <name evidence="7" type="primary">VPS36</name>
    <name evidence="7" type="ORF">LTR24_003946</name>
</gene>
<name>A0ABR0KEM8_9EURO</name>
<dbReference type="EMBL" id="JAVRRG010000038">
    <property type="protein sequence ID" value="KAK5093942.1"/>
    <property type="molecule type" value="Genomic_DNA"/>
</dbReference>
<dbReference type="SUPFAM" id="SSF50729">
    <property type="entry name" value="PH domain-like"/>
    <property type="match status" value="1"/>
</dbReference>
<dbReference type="InterPro" id="IPR036443">
    <property type="entry name" value="Znf_RanBP2_sf"/>
</dbReference>
<evidence type="ECO:0000256" key="5">
    <source>
        <dbReference type="SAM" id="MobiDB-lite"/>
    </source>
</evidence>
<keyword evidence="3 4" id="KW-0653">Protein transport</keyword>
<dbReference type="InterPro" id="IPR031558">
    <property type="entry name" value="Vps36-NZF-N"/>
</dbReference>
<dbReference type="Gene3D" id="2.30.30.380">
    <property type="entry name" value="Zn-finger domain of Sec23/24"/>
    <property type="match status" value="1"/>
</dbReference>
<dbReference type="PANTHER" id="PTHR13128">
    <property type="entry name" value="VACUOLAR PROTEIN-SORTING-ASSOCIATED PROTEIN 36"/>
    <property type="match status" value="1"/>
</dbReference>
<feature type="region of interest" description="Disordered" evidence="5">
    <location>
        <begin position="200"/>
        <end position="229"/>
    </location>
</feature>
<comment type="caution">
    <text evidence="7">The sequence shown here is derived from an EMBL/GenBank/DDBJ whole genome shotgun (WGS) entry which is preliminary data.</text>
</comment>
<protein>
    <recommendedName>
        <fullName evidence="4">Vacuolar protein-sorting-associated protein 36</fullName>
    </recommendedName>
    <alternativeName>
        <fullName evidence="4">ESCRT-II complex subunit VPS36</fullName>
    </alternativeName>
</protein>
<feature type="region of interest" description="Disordered" evidence="5">
    <location>
        <begin position="317"/>
        <end position="350"/>
    </location>
</feature>
<feature type="compositionally biased region" description="Polar residues" evidence="5">
    <location>
        <begin position="220"/>
        <end position="229"/>
    </location>
</feature>
<dbReference type="InterPro" id="IPR037855">
    <property type="entry name" value="Vps36"/>
</dbReference>
<comment type="subcellular location">
    <subcellularLocation>
        <location evidence="4">Cytoplasm</location>
    </subcellularLocation>
    <subcellularLocation>
        <location evidence="4">Endosome</location>
    </subcellularLocation>
</comment>
<keyword evidence="4" id="KW-0967">Endosome</keyword>
<keyword evidence="8" id="KW-1185">Reference proteome</keyword>
<comment type="subunit">
    <text evidence="4">Component of the endosomal sorting complex required for transport II (ESCRT-II).</text>
</comment>
<evidence type="ECO:0000256" key="1">
    <source>
        <dbReference type="ARBA" id="ARBA00009697"/>
    </source>
</evidence>
<dbReference type="SUPFAM" id="SSF90209">
    <property type="entry name" value="Ran binding protein zinc finger-like"/>
    <property type="match status" value="2"/>
</dbReference>
<keyword evidence="2 4" id="KW-0813">Transport</keyword>
<dbReference type="InterPro" id="IPR036388">
    <property type="entry name" value="WH-like_DNA-bd_sf"/>
</dbReference>
<reference evidence="7 8" key="1">
    <citation type="submission" date="2023-08" db="EMBL/GenBank/DDBJ databases">
        <title>Black Yeasts Isolated from many extreme environments.</title>
        <authorList>
            <person name="Coleine C."/>
            <person name="Stajich J.E."/>
            <person name="Selbmann L."/>
        </authorList>
    </citation>
    <scope>NUCLEOTIDE SEQUENCE [LARGE SCALE GENOMIC DNA]</scope>
    <source>
        <strain evidence="7 8">CCFEE 5885</strain>
    </source>
</reference>
<dbReference type="PROSITE" id="PS51495">
    <property type="entry name" value="GLUE"/>
    <property type="match status" value="1"/>
</dbReference>
<dbReference type="InterPro" id="IPR036390">
    <property type="entry name" value="WH_DNA-bd_sf"/>
</dbReference>
<comment type="function">
    <text evidence="4">Component of the ESCRT-II complex (endosomal sorting complex required for transport II), which is required for multivesicular body (MVB) formation and sorting of endosomal cargo proteins into MVBs.</text>
</comment>
<dbReference type="Pfam" id="PF04157">
    <property type="entry name" value="EAP30"/>
    <property type="match status" value="1"/>
</dbReference>
<dbReference type="InterPro" id="IPR021648">
    <property type="entry name" value="GLUE_dom"/>
</dbReference>
<dbReference type="InterPro" id="IPR011993">
    <property type="entry name" value="PH-like_dom_sf"/>
</dbReference>
<dbReference type="PANTHER" id="PTHR13128:SF12">
    <property type="entry name" value="VACUOLAR PROTEIN-SORTING-ASSOCIATED PROTEIN 36"/>
    <property type="match status" value="1"/>
</dbReference>
<dbReference type="SUPFAM" id="SSF46785">
    <property type="entry name" value="Winged helix' DNA-binding domain"/>
    <property type="match status" value="1"/>
</dbReference>
<dbReference type="Gene3D" id="2.30.29.30">
    <property type="entry name" value="Pleckstrin-homology domain (PH domain)/Phosphotyrosine-binding domain (PTB)"/>
    <property type="match status" value="2"/>
</dbReference>
<evidence type="ECO:0000256" key="2">
    <source>
        <dbReference type="ARBA" id="ARBA00022448"/>
    </source>
</evidence>
<dbReference type="InterPro" id="IPR040608">
    <property type="entry name" value="Snf8/Vps36"/>
</dbReference>
<evidence type="ECO:0000313" key="8">
    <source>
        <dbReference type="Proteomes" id="UP001345013"/>
    </source>
</evidence>
<organism evidence="7 8">
    <name type="scientific">Lithohypha guttulata</name>
    <dbReference type="NCBI Taxonomy" id="1690604"/>
    <lineage>
        <taxon>Eukaryota</taxon>
        <taxon>Fungi</taxon>
        <taxon>Dikarya</taxon>
        <taxon>Ascomycota</taxon>
        <taxon>Pezizomycotina</taxon>
        <taxon>Eurotiomycetes</taxon>
        <taxon>Chaetothyriomycetidae</taxon>
        <taxon>Chaetothyriales</taxon>
        <taxon>Trichomeriaceae</taxon>
        <taxon>Lithohypha</taxon>
    </lineage>
</organism>
<feature type="domain" description="GLUE N-terminal" evidence="6">
    <location>
        <begin position="6"/>
        <end position="320"/>
    </location>
</feature>
<feature type="region of interest" description="Disordered" evidence="5">
    <location>
        <begin position="606"/>
        <end position="625"/>
    </location>
</feature>
<comment type="similarity">
    <text evidence="1 4">Belongs to the VPS36 family.</text>
</comment>
<dbReference type="Gene3D" id="1.10.10.10">
    <property type="entry name" value="Winged helix-like DNA-binding domain superfamily/Winged helix DNA-binding domain"/>
    <property type="match status" value="2"/>
</dbReference>
<sequence length="625" mass="68398">MFFKKPELTSGSRPILQQDETLLFVQNAVGLYEGKYKIADCQNGHAYLTSHRACYIDDQNPKQNSLAVDLKDVERYEFTAGFLRSSAKVTIHPKPLRRGPGSSRQNSPLSQGVQRLQLSSSSPGSRSASPRPSQVPQIPSAANPASWICPICTFTNPVPSNFDPAVASESFPVPPCLTCGIKPPFAVILKAAISAGTSRPFVSAEQEPGLPPGHADPRRQSFSSEPQTSVCPRCTFHNHPSLRMCEICGATLPITQPNARTEITESGRSASPAPEISHASESDEPVSMKFSFRAGGDKVFFERLKSAMVQRKWLATSAPPVPKPLDNVRRSEPSSPTSAGFEGRSSPRSSRVGIAGLEQLGKQSAKDNETVIGAAFEDLESLMALDKEVSALAQKIAREYGDNANKTDFDADFNDSLAPGMIATRDMLSNTSEKLYISELARNLAEYVTDERRGLLRKRGGTMSLVDLWAAFNRSRDGVELVSPSDFHKAATMWASLQLPVRLRQFKSGLLAVQYAYTSDERTIEQLKKWLESLRTSPPESVPWDCAQYGRGVTAQEATKKFGWSLGIANEELEMAEEKGALVREESIEGLKFWLNFFGLEDADDEDVGSDNAGDKEDKVQPSVV</sequence>
<evidence type="ECO:0000313" key="7">
    <source>
        <dbReference type="EMBL" id="KAK5093942.1"/>
    </source>
</evidence>
<accession>A0ABR0KEM8</accession>
<feature type="region of interest" description="Disordered" evidence="5">
    <location>
        <begin position="262"/>
        <end position="285"/>
    </location>
</feature>
<evidence type="ECO:0000256" key="3">
    <source>
        <dbReference type="ARBA" id="ARBA00022927"/>
    </source>
</evidence>
<dbReference type="Pfam" id="PF11605">
    <property type="entry name" value="Vps36_ESCRT-II"/>
    <property type="match status" value="1"/>
</dbReference>
<keyword evidence="4" id="KW-0963">Cytoplasm</keyword>
<dbReference type="Proteomes" id="UP001345013">
    <property type="component" value="Unassembled WGS sequence"/>
</dbReference>
<feature type="compositionally biased region" description="Basic and acidic residues" evidence="5">
    <location>
        <begin position="613"/>
        <end position="625"/>
    </location>
</feature>
<evidence type="ECO:0000256" key="4">
    <source>
        <dbReference type="RuleBase" id="RU367095"/>
    </source>
</evidence>
<dbReference type="GO" id="GO:0004040">
    <property type="term" value="F:amidase activity"/>
    <property type="evidence" value="ECO:0007669"/>
    <property type="project" value="UniProtKB-EC"/>
</dbReference>
<dbReference type="Pfam" id="PF16988">
    <property type="entry name" value="Vps36-NZF-N"/>
    <property type="match status" value="1"/>
</dbReference>
<evidence type="ECO:0000259" key="6">
    <source>
        <dbReference type="PROSITE" id="PS51495"/>
    </source>
</evidence>
<proteinExistence type="inferred from homology"/>
<feature type="compositionally biased region" description="Low complexity" evidence="5">
    <location>
        <begin position="114"/>
        <end position="134"/>
    </location>
</feature>